<proteinExistence type="predicted"/>
<name>A0A831PIR1_9BACT</name>
<organism evidence="2">
    <name type="scientific">Geoalkalibacter subterraneus</name>
    <dbReference type="NCBI Taxonomy" id="483547"/>
    <lineage>
        <taxon>Bacteria</taxon>
        <taxon>Pseudomonadati</taxon>
        <taxon>Thermodesulfobacteriota</taxon>
        <taxon>Desulfuromonadia</taxon>
        <taxon>Desulfuromonadales</taxon>
        <taxon>Geoalkalibacteraceae</taxon>
        <taxon>Geoalkalibacter</taxon>
    </lineage>
</organism>
<dbReference type="Proteomes" id="UP000886162">
    <property type="component" value="Unassembled WGS sequence"/>
</dbReference>
<reference evidence="2" key="1">
    <citation type="journal article" date="2020" name="mSystems">
        <title>Genome- and Community-Level Interaction Insights into Carbon Utilization and Element Cycling Functions of Hydrothermarchaeota in Hydrothermal Sediment.</title>
        <authorList>
            <person name="Zhou Z."/>
            <person name="Liu Y."/>
            <person name="Xu W."/>
            <person name="Pan J."/>
            <person name="Luo Z.H."/>
            <person name="Li M."/>
        </authorList>
    </citation>
    <scope>NUCLEOTIDE SEQUENCE [LARGE SCALE GENOMIC DNA]</scope>
    <source>
        <strain evidence="2">SpSt-1220</strain>
    </source>
</reference>
<dbReference type="EMBL" id="DSDO01000306">
    <property type="protein sequence ID" value="HDR46924.1"/>
    <property type="molecule type" value="Genomic_DNA"/>
</dbReference>
<dbReference type="SUPFAM" id="SSF48695">
    <property type="entry name" value="Multiheme cytochromes"/>
    <property type="match status" value="1"/>
</dbReference>
<gene>
    <name evidence="2" type="ORF">ENN94_04405</name>
</gene>
<sequence length="259" mass="27451">MPHVILTSLFILLLFQVQAFAVMGPQGVGKTAHNLSTQDGGTLDFYVSDNEDEICIFCHTPHGGSLDGPLWNRSSPSNSTFTHYSTTTLDSISAGASRLLSDESLICMSCHDGAMAINHILNPSNRTGTQPTIGGSNDVQIVTIPGVIGGVIGKSLADESSSTDLTDDHPISFKYDDVLGYYASAGKGSQLHDVTTAIGSGVRFYGANNRVECGSCHDPHVNYDSGIPDGNDPTADEAYRPFLITPNDGSKLCLACHNK</sequence>
<dbReference type="InterPro" id="IPR036280">
    <property type="entry name" value="Multihaem_cyt_sf"/>
</dbReference>
<keyword evidence="1" id="KW-0732">Signal</keyword>
<evidence type="ECO:0000313" key="2">
    <source>
        <dbReference type="EMBL" id="HDR46924.1"/>
    </source>
</evidence>
<feature type="signal peptide" evidence="1">
    <location>
        <begin position="1"/>
        <end position="21"/>
    </location>
</feature>
<comment type="caution">
    <text evidence="2">The sequence shown here is derived from an EMBL/GenBank/DDBJ whole genome shotgun (WGS) entry which is preliminary data.</text>
</comment>
<evidence type="ECO:0000256" key="1">
    <source>
        <dbReference type="SAM" id="SignalP"/>
    </source>
</evidence>
<evidence type="ECO:0008006" key="3">
    <source>
        <dbReference type="Google" id="ProtNLM"/>
    </source>
</evidence>
<protein>
    <recommendedName>
        <fullName evidence="3">Doubled CXXCH motif domain-containing protein</fullName>
    </recommendedName>
</protein>
<dbReference type="AlphaFoldDB" id="A0A831PIR1"/>
<feature type="chain" id="PRO_5033003086" description="Doubled CXXCH motif domain-containing protein" evidence="1">
    <location>
        <begin position="22"/>
        <end position="259"/>
    </location>
</feature>
<accession>A0A831PIR1</accession>